<protein>
    <submittedName>
        <fullName evidence="1">Uncharacterized protein</fullName>
    </submittedName>
</protein>
<gene>
    <name evidence="1" type="ORF">E2C01_036651</name>
</gene>
<organism evidence="1 2">
    <name type="scientific">Portunus trituberculatus</name>
    <name type="common">Swimming crab</name>
    <name type="synonym">Neptunus trituberculatus</name>
    <dbReference type="NCBI Taxonomy" id="210409"/>
    <lineage>
        <taxon>Eukaryota</taxon>
        <taxon>Metazoa</taxon>
        <taxon>Ecdysozoa</taxon>
        <taxon>Arthropoda</taxon>
        <taxon>Crustacea</taxon>
        <taxon>Multicrustacea</taxon>
        <taxon>Malacostraca</taxon>
        <taxon>Eumalacostraca</taxon>
        <taxon>Eucarida</taxon>
        <taxon>Decapoda</taxon>
        <taxon>Pleocyemata</taxon>
        <taxon>Brachyura</taxon>
        <taxon>Eubrachyura</taxon>
        <taxon>Portunoidea</taxon>
        <taxon>Portunidae</taxon>
        <taxon>Portuninae</taxon>
        <taxon>Portunus</taxon>
    </lineage>
</organism>
<name>A0A5B7FCJ1_PORTR</name>
<keyword evidence="2" id="KW-1185">Reference proteome</keyword>
<dbReference type="EMBL" id="VSRR010005652">
    <property type="protein sequence ID" value="MPC43016.1"/>
    <property type="molecule type" value="Genomic_DNA"/>
</dbReference>
<reference evidence="1 2" key="1">
    <citation type="submission" date="2019-05" db="EMBL/GenBank/DDBJ databases">
        <title>Another draft genome of Portunus trituberculatus and its Hox gene families provides insights of decapod evolution.</title>
        <authorList>
            <person name="Jeong J.-H."/>
            <person name="Song I."/>
            <person name="Kim S."/>
            <person name="Choi T."/>
            <person name="Kim D."/>
            <person name="Ryu S."/>
            <person name="Kim W."/>
        </authorList>
    </citation>
    <scope>NUCLEOTIDE SEQUENCE [LARGE SCALE GENOMIC DNA]</scope>
    <source>
        <tissue evidence="1">Muscle</tissue>
    </source>
</reference>
<accession>A0A5B7FCJ1</accession>
<proteinExistence type="predicted"/>
<sequence length="75" mass="8438">MELLGSPQLAGLIENSPNTPHLKACVRHTKAEHSPKLSLMVEKKECCSSSWCDAKLDRMKPHLDLQLRKVEGTDR</sequence>
<evidence type="ECO:0000313" key="2">
    <source>
        <dbReference type="Proteomes" id="UP000324222"/>
    </source>
</evidence>
<dbReference type="Proteomes" id="UP000324222">
    <property type="component" value="Unassembled WGS sequence"/>
</dbReference>
<comment type="caution">
    <text evidence="1">The sequence shown here is derived from an EMBL/GenBank/DDBJ whole genome shotgun (WGS) entry which is preliminary data.</text>
</comment>
<evidence type="ECO:0000313" key="1">
    <source>
        <dbReference type="EMBL" id="MPC43016.1"/>
    </source>
</evidence>
<dbReference type="AlphaFoldDB" id="A0A5B7FCJ1"/>